<evidence type="ECO:0000313" key="7">
    <source>
        <dbReference type="Proteomes" id="UP000502297"/>
    </source>
</evidence>
<dbReference type="InterPro" id="IPR006665">
    <property type="entry name" value="OmpA-like"/>
</dbReference>
<sequence length="154" mass="16872">MSKKLFLTVSLSVLFTGCATQCVIPSPKAEKQSYNKHILNELKNGVNIYFEKGSTQVEPQYLAYLDTVAKSLAQNSSYVLELEGHTDSTGSLAANKKVSLNRANTIRNKLIVEYNVNPNQVKAFGVGPDKPIASNATEEGRAKNRRVSGILKIQ</sequence>
<keyword evidence="2 4" id="KW-0472">Membrane</keyword>
<proteinExistence type="predicted"/>
<dbReference type="Gene3D" id="3.30.1330.60">
    <property type="entry name" value="OmpA-like domain"/>
    <property type="match status" value="1"/>
</dbReference>
<gene>
    <name evidence="6" type="ORF">G8E00_13090</name>
</gene>
<dbReference type="EMBL" id="CP049801">
    <property type="protein sequence ID" value="QIO06807.1"/>
    <property type="molecule type" value="Genomic_DNA"/>
</dbReference>
<protein>
    <submittedName>
        <fullName evidence="6">OmpA family protein</fullName>
    </submittedName>
</protein>
<comment type="subcellular location">
    <subcellularLocation>
        <location evidence="1">Cell outer membrane</location>
    </subcellularLocation>
</comment>
<name>A0A6G8RY27_9GAMM</name>
<keyword evidence="7" id="KW-1185">Reference proteome</keyword>
<evidence type="ECO:0000256" key="1">
    <source>
        <dbReference type="ARBA" id="ARBA00004442"/>
    </source>
</evidence>
<dbReference type="RefSeq" id="WP_166012063.1">
    <property type="nucleotide sequence ID" value="NZ_CP049801.1"/>
</dbReference>
<feature type="domain" description="OmpA-like" evidence="5">
    <location>
        <begin position="37"/>
        <end position="154"/>
    </location>
</feature>
<dbReference type="PROSITE" id="PS51257">
    <property type="entry name" value="PROKAR_LIPOPROTEIN"/>
    <property type="match status" value="1"/>
</dbReference>
<dbReference type="CDD" id="cd07185">
    <property type="entry name" value="OmpA_C-like"/>
    <property type="match status" value="1"/>
</dbReference>
<dbReference type="KEGG" id="asha:G8E00_13090"/>
<keyword evidence="3" id="KW-0998">Cell outer membrane</keyword>
<evidence type="ECO:0000256" key="3">
    <source>
        <dbReference type="ARBA" id="ARBA00023237"/>
    </source>
</evidence>
<reference evidence="6 7" key="1">
    <citation type="submission" date="2020-03" db="EMBL/GenBank/DDBJ databases">
        <authorList>
            <person name="Zhu W."/>
        </authorList>
    </citation>
    <scope>NUCLEOTIDE SEQUENCE [LARGE SCALE GENOMIC DNA]</scope>
    <source>
        <strain evidence="6 7">323-1</strain>
    </source>
</reference>
<dbReference type="Proteomes" id="UP000502297">
    <property type="component" value="Chromosome"/>
</dbReference>
<dbReference type="PRINTS" id="PR01021">
    <property type="entry name" value="OMPADOMAIN"/>
</dbReference>
<dbReference type="Pfam" id="PF00691">
    <property type="entry name" value="OmpA"/>
    <property type="match status" value="1"/>
</dbReference>
<dbReference type="PROSITE" id="PS51123">
    <property type="entry name" value="OMPA_2"/>
    <property type="match status" value="1"/>
</dbReference>
<evidence type="ECO:0000256" key="2">
    <source>
        <dbReference type="ARBA" id="ARBA00023136"/>
    </source>
</evidence>
<evidence type="ECO:0000256" key="4">
    <source>
        <dbReference type="PROSITE-ProRule" id="PRU00473"/>
    </source>
</evidence>
<dbReference type="PANTHER" id="PTHR30329">
    <property type="entry name" value="STATOR ELEMENT OF FLAGELLAR MOTOR COMPLEX"/>
    <property type="match status" value="1"/>
</dbReference>
<dbReference type="InterPro" id="IPR050330">
    <property type="entry name" value="Bact_OuterMem_StrucFunc"/>
</dbReference>
<dbReference type="InterPro" id="IPR036737">
    <property type="entry name" value="OmpA-like_sf"/>
</dbReference>
<dbReference type="AlphaFoldDB" id="A0A6G8RY27"/>
<organism evidence="6 7">
    <name type="scientific">Acinetobacter shaoyimingii</name>
    <dbReference type="NCBI Taxonomy" id="2715164"/>
    <lineage>
        <taxon>Bacteria</taxon>
        <taxon>Pseudomonadati</taxon>
        <taxon>Pseudomonadota</taxon>
        <taxon>Gammaproteobacteria</taxon>
        <taxon>Moraxellales</taxon>
        <taxon>Moraxellaceae</taxon>
        <taxon>Acinetobacter</taxon>
    </lineage>
</organism>
<dbReference type="InterPro" id="IPR006664">
    <property type="entry name" value="OMP_bac"/>
</dbReference>
<accession>A0A6G8RY27</accession>
<dbReference type="PANTHER" id="PTHR30329:SF21">
    <property type="entry name" value="LIPOPROTEIN YIAD-RELATED"/>
    <property type="match status" value="1"/>
</dbReference>
<evidence type="ECO:0000259" key="5">
    <source>
        <dbReference type="PROSITE" id="PS51123"/>
    </source>
</evidence>
<dbReference type="SUPFAM" id="SSF103088">
    <property type="entry name" value="OmpA-like"/>
    <property type="match status" value="1"/>
</dbReference>
<dbReference type="GO" id="GO:0009279">
    <property type="term" value="C:cell outer membrane"/>
    <property type="evidence" value="ECO:0007669"/>
    <property type="project" value="UniProtKB-SubCell"/>
</dbReference>
<evidence type="ECO:0000313" key="6">
    <source>
        <dbReference type="EMBL" id="QIO06807.1"/>
    </source>
</evidence>